<gene>
    <name evidence="7" type="ORF">AVDCRST_MAG85-1908</name>
</gene>
<evidence type="ECO:0000313" key="7">
    <source>
        <dbReference type="EMBL" id="CAA9503421.1"/>
    </source>
</evidence>
<dbReference type="AlphaFoldDB" id="A0A6J4SRN0"/>
<feature type="transmembrane region" description="Helical" evidence="6">
    <location>
        <begin position="186"/>
        <end position="206"/>
    </location>
</feature>
<feature type="transmembrane region" description="Helical" evidence="6">
    <location>
        <begin position="550"/>
        <end position="576"/>
    </location>
</feature>
<feature type="transmembrane region" description="Helical" evidence="6">
    <location>
        <begin position="582"/>
        <end position="601"/>
    </location>
</feature>
<keyword evidence="5 6" id="KW-0472">Membrane</keyword>
<feature type="transmembrane region" description="Helical" evidence="6">
    <location>
        <begin position="227"/>
        <end position="252"/>
    </location>
</feature>
<keyword evidence="4 6" id="KW-1133">Transmembrane helix</keyword>
<dbReference type="Pfam" id="PF13440">
    <property type="entry name" value="Polysacc_synt_3"/>
    <property type="match status" value="1"/>
</dbReference>
<comment type="subcellular location">
    <subcellularLocation>
        <location evidence="1">Cell membrane</location>
        <topology evidence="1">Multi-pass membrane protein</topology>
    </subcellularLocation>
</comment>
<feature type="transmembrane region" description="Helical" evidence="6">
    <location>
        <begin position="315"/>
        <end position="340"/>
    </location>
</feature>
<feature type="transmembrane region" description="Helical" evidence="6">
    <location>
        <begin position="379"/>
        <end position="398"/>
    </location>
</feature>
<feature type="transmembrane region" description="Helical" evidence="6">
    <location>
        <begin position="291"/>
        <end position="309"/>
    </location>
</feature>
<keyword evidence="2" id="KW-1003">Cell membrane</keyword>
<sequence length="623" mass="65239">MRDVRPVVVVARRRLGEPGVEDLLELRLRRRAQAEREDVRVVPPAGARRGLRVGAQRGADARDLVRGDRGAGAGPAADDGLVGAAVDDVPRGGLRRPGPVRALVVGQRTVRHGLVAALAQGLDDRVGDPGPLVARHRDPHRAPSYEPMRRLAARGVLINGAFDVGLTSLGLIKGFVVAAFLTREEFGVFGLLAAALGSLLWLKQVGIGDKYVQQRDEDQERAFQHAFTFELAASAVFLLLILTAVPVVTLVYGENELLAAGFVVSLTIVGNALQTPIWPHYRSMHFARQRTLQAIDPVVAFVVTVALAATGAGYWALVIGVVAGSFAGAVVAVIASPFALRLRWDGGVARSYLAFSWPLLVAGGAGIVISQSAVLVSEFSLGLAGVGAVALASSIVAYTGRVDQIVTNTLYPAVCRIVDRRDALVEVFVKSNRLALTFGLPFGVGLALFAEPLVVDGLGPRWEPAVGLVQAFALVAAADQLFFNWSAFHRALGLTRPMAVTNVVMMVVFLCVAIPLLLAEGLDGLGIGMGATTLAGLALRSFYVRRIFPGVGLAALAAKSAVPALSGAAVVLLAIGPLTAEVAAYLAVVAVATAVLQGGLLREAAGYLARRSAAQSEPATRPA</sequence>
<evidence type="ECO:0000256" key="2">
    <source>
        <dbReference type="ARBA" id="ARBA00022475"/>
    </source>
</evidence>
<proteinExistence type="predicted"/>
<accession>A0A6J4SRN0</accession>
<feature type="transmembrane region" description="Helical" evidence="6">
    <location>
        <begin position="499"/>
        <end position="518"/>
    </location>
</feature>
<dbReference type="PANTHER" id="PTHR30250">
    <property type="entry name" value="PST FAMILY PREDICTED COLANIC ACID TRANSPORTER"/>
    <property type="match status" value="1"/>
</dbReference>
<feature type="transmembrane region" description="Helical" evidence="6">
    <location>
        <begin position="434"/>
        <end position="455"/>
    </location>
</feature>
<feature type="transmembrane region" description="Helical" evidence="6">
    <location>
        <begin position="258"/>
        <end position="279"/>
    </location>
</feature>
<dbReference type="EMBL" id="CADCVT010000207">
    <property type="protein sequence ID" value="CAA9503421.1"/>
    <property type="molecule type" value="Genomic_DNA"/>
</dbReference>
<evidence type="ECO:0000256" key="5">
    <source>
        <dbReference type="ARBA" id="ARBA00023136"/>
    </source>
</evidence>
<name>A0A6J4SRN0_9ACTN</name>
<evidence type="ECO:0000256" key="6">
    <source>
        <dbReference type="SAM" id="Phobius"/>
    </source>
</evidence>
<evidence type="ECO:0000256" key="3">
    <source>
        <dbReference type="ARBA" id="ARBA00022692"/>
    </source>
</evidence>
<evidence type="ECO:0008006" key="8">
    <source>
        <dbReference type="Google" id="ProtNLM"/>
    </source>
</evidence>
<dbReference type="GO" id="GO:0005886">
    <property type="term" value="C:plasma membrane"/>
    <property type="evidence" value="ECO:0007669"/>
    <property type="project" value="UniProtKB-SubCell"/>
</dbReference>
<feature type="transmembrane region" description="Helical" evidence="6">
    <location>
        <begin position="156"/>
        <end position="180"/>
    </location>
</feature>
<evidence type="ECO:0000256" key="4">
    <source>
        <dbReference type="ARBA" id="ARBA00022989"/>
    </source>
</evidence>
<feature type="transmembrane region" description="Helical" evidence="6">
    <location>
        <begin position="352"/>
        <end position="373"/>
    </location>
</feature>
<feature type="transmembrane region" description="Helical" evidence="6">
    <location>
        <begin position="524"/>
        <end position="543"/>
    </location>
</feature>
<evidence type="ECO:0000256" key="1">
    <source>
        <dbReference type="ARBA" id="ARBA00004651"/>
    </source>
</evidence>
<dbReference type="InterPro" id="IPR050833">
    <property type="entry name" value="Poly_Biosynth_Transport"/>
</dbReference>
<protein>
    <recommendedName>
        <fullName evidence="8">Polysaccharide biosynthesis protein C-terminal domain-containing protein</fullName>
    </recommendedName>
</protein>
<keyword evidence="3 6" id="KW-0812">Transmembrane</keyword>
<organism evidence="7">
    <name type="scientific">uncultured Solirubrobacteraceae bacterium</name>
    <dbReference type="NCBI Taxonomy" id="1162706"/>
    <lineage>
        <taxon>Bacteria</taxon>
        <taxon>Bacillati</taxon>
        <taxon>Actinomycetota</taxon>
        <taxon>Thermoleophilia</taxon>
        <taxon>Solirubrobacterales</taxon>
        <taxon>Solirubrobacteraceae</taxon>
        <taxon>environmental samples</taxon>
    </lineage>
</organism>
<dbReference type="PANTHER" id="PTHR30250:SF11">
    <property type="entry name" value="O-ANTIGEN TRANSPORTER-RELATED"/>
    <property type="match status" value="1"/>
</dbReference>
<reference evidence="7" key="1">
    <citation type="submission" date="2020-02" db="EMBL/GenBank/DDBJ databases">
        <authorList>
            <person name="Meier V. D."/>
        </authorList>
    </citation>
    <scope>NUCLEOTIDE SEQUENCE</scope>
    <source>
        <strain evidence="7">AVDCRST_MAG85</strain>
    </source>
</reference>
<feature type="transmembrane region" description="Helical" evidence="6">
    <location>
        <begin position="467"/>
        <end position="487"/>
    </location>
</feature>